<feature type="binding site" evidence="5">
    <location>
        <begin position="86"/>
        <end position="89"/>
    </location>
    <ligand>
        <name>AMP</name>
        <dbReference type="ChEBI" id="CHEBI:456215"/>
    </ligand>
</feature>
<comment type="domain">
    <text evidence="5">Consists of three domains, a large central CORE domain and two small peripheral domains, NMPbind and LID, which undergo movements during catalysis. The LID domain closes over the site of phosphoryl transfer upon ATP binding. Assembling and dissambling the active center during each catalytic cycle provides an effective means to prevent ATP hydrolysis.</text>
</comment>
<dbReference type="InterPro" id="IPR033690">
    <property type="entry name" value="Adenylat_kinase_CS"/>
</dbReference>
<feature type="binding site" evidence="5">
    <location>
        <position position="128"/>
    </location>
    <ligand>
        <name>ATP</name>
        <dbReference type="ChEBI" id="CHEBI:30616"/>
    </ligand>
</feature>
<evidence type="ECO:0000256" key="2">
    <source>
        <dbReference type="ARBA" id="ARBA00022727"/>
    </source>
</evidence>
<name>A0A937AD97_9HYPH</name>
<keyword evidence="3 5" id="KW-0547">Nucleotide-binding</keyword>
<sequence length="202" mass="22844">MRIVFLGPPGSGKGTQSSRLSKKFGIPQLSTGDIFRTEVGKNTDIGQQIKSMMETGRLISDSIVNKVVYNRIRYSSDCAHGFILDGYPRTVDQARFLQHFLSNLGFCIDAVIELSVDDVAMFKRIDDRISRSMSSKESIRSDDKHDVLLKRIEDYREKICLLSEYYRDIGCLYTVDGMLDVETVSKYIDSVLVAVEKKCCNS</sequence>
<keyword evidence="5 7" id="KW-0067">ATP-binding</keyword>
<protein>
    <recommendedName>
        <fullName evidence="5 7">Adenylate kinase</fullName>
        <shortName evidence="5">AK</shortName>
        <ecNumber evidence="5 7">2.7.4.3</ecNumber>
    </recommendedName>
    <alternativeName>
        <fullName evidence="5">ATP-AMP transphosphorylase</fullName>
    </alternativeName>
    <alternativeName>
        <fullName evidence="5">ATP:AMP phosphotransferase</fullName>
    </alternativeName>
    <alternativeName>
        <fullName evidence="5">Adenylate monophosphate kinase</fullName>
    </alternativeName>
</protein>
<comment type="caution">
    <text evidence="5">Lacks conserved residue(s) required for the propagation of feature annotation.</text>
</comment>
<dbReference type="HAMAP" id="MF_00235">
    <property type="entry name" value="Adenylate_kinase_Adk"/>
    <property type="match status" value="1"/>
</dbReference>
<feature type="binding site" evidence="5">
    <location>
        <position position="93"/>
    </location>
    <ligand>
        <name>AMP</name>
        <dbReference type="ChEBI" id="CHEBI:456215"/>
    </ligand>
</feature>
<dbReference type="NCBIfam" id="TIGR01351">
    <property type="entry name" value="adk"/>
    <property type="match status" value="1"/>
</dbReference>
<evidence type="ECO:0000256" key="7">
    <source>
        <dbReference type="RuleBase" id="RU003331"/>
    </source>
</evidence>
<dbReference type="EMBL" id="SEOL01000013">
    <property type="protein sequence ID" value="MBL0849378.1"/>
    <property type="molecule type" value="Genomic_DNA"/>
</dbReference>
<evidence type="ECO:0000256" key="3">
    <source>
        <dbReference type="ARBA" id="ARBA00022741"/>
    </source>
</evidence>
<feature type="binding site" evidence="5">
    <location>
        <position position="179"/>
    </location>
    <ligand>
        <name>ATP</name>
        <dbReference type="ChEBI" id="CHEBI:30616"/>
    </ligand>
</feature>
<organism evidence="8 9">
    <name type="scientific">Candidatus Liberibacter ctenarytainae</name>
    <dbReference type="NCBI Taxonomy" id="2020335"/>
    <lineage>
        <taxon>Bacteria</taxon>
        <taxon>Pseudomonadati</taxon>
        <taxon>Pseudomonadota</taxon>
        <taxon>Alphaproteobacteria</taxon>
        <taxon>Hyphomicrobiales</taxon>
        <taxon>Rhizobiaceae</taxon>
        <taxon>Liberibacter</taxon>
    </lineage>
</organism>
<comment type="subunit">
    <text evidence="5 7">Monomer.</text>
</comment>
<dbReference type="Gene3D" id="3.40.50.300">
    <property type="entry name" value="P-loop containing nucleotide triphosphate hydrolases"/>
    <property type="match status" value="1"/>
</dbReference>
<evidence type="ECO:0000313" key="8">
    <source>
        <dbReference type="EMBL" id="MBL0849378.1"/>
    </source>
</evidence>
<feature type="region of interest" description="NMP" evidence="5">
    <location>
        <begin position="30"/>
        <end position="59"/>
    </location>
</feature>
<dbReference type="PRINTS" id="PR00094">
    <property type="entry name" value="ADENYLTKNASE"/>
</dbReference>
<evidence type="ECO:0000256" key="6">
    <source>
        <dbReference type="RuleBase" id="RU003330"/>
    </source>
</evidence>
<feature type="binding site" evidence="5">
    <location>
        <position position="31"/>
    </location>
    <ligand>
        <name>AMP</name>
        <dbReference type="ChEBI" id="CHEBI:456215"/>
    </ligand>
</feature>
<feature type="binding site" evidence="5">
    <location>
        <position position="140"/>
    </location>
    <ligand>
        <name>AMP</name>
        <dbReference type="ChEBI" id="CHEBI:456215"/>
    </ligand>
</feature>
<feature type="binding site" evidence="5">
    <location>
        <position position="151"/>
    </location>
    <ligand>
        <name>AMP</name>
        <dbReference type="ChEBI" id="CHEBI:456215"/>
    </ligand>
</feature>
<dbReference type="InterPro" id="IPR027417">
    <property type="entry name" value="P-loop_NTPase"/>
</dbReference>
<dbReference type="SUPFAM" id="SSF52540">
    <property type="entry name" value="P-loop containing nucleoside triphosphate hydrolases"/>
    <property type="match status" value="1"/>
</dbReference>
<dbReference type="PROSITE" id="PS00113">
    <property type="entry name" value="ADENYLATE_KINASE"/>
    <property type="match status" value="1"/>
</dbReference>
<dbReference type="NCBIfam" id="NF011105">
    <property type="entry name" value="PRK14532.1"/>
    <property type="match status" value="1"/>
</dbReference>
<evidence type="ECO:0000256" key="1">
    <source>
        <dbReference type="ARBA" id="ARBA00022679"/>
    </source>
</evidence>
<dbReference type="AlphaFoldDB" id="A0A937AD97"/>
<dbReference type="GO" id="GO:0044209">
    <property type="term" value="P:AMP salvage"/>
    <property type="evidence" value="ECO:0007669"/>
    <property type="project" value="UniProtKB-UniRule"/>
</dbReference>
<dbReference type="GO" id="GO:0004017">
    <property type="term" value="F:AMP kinase activity"/>
    <property type="evidence" value="ECO:0007669"/>
    <property type="project" value="UniProtKB-UniRule"/>
</dbReference>
<evidence type="ECO:0000313" key="9">
    <source>
        <dbReference type="Proteomes" id="UP000736856"/>
    </source>
</evidence>
<keyword evidence="5" id="KW-0963">Cytoplasm</keyword>
<dbReference type="CDD" id="cd01428">
    <property type="entry name" value="ADK"/>
    <property type="match status" value="1"/>
</dbReference>
<feature type="binding site" evidence="5">
    <location>
        <position position="36"/>
    </location>
    <ligand>
        <name>AMP</name>
        <dbReference type="ChEBI" id="CHEBI:456215"/>
    </ligand>
</feature>
<proteinExistence type="inferred from homology"/>
<comment type="catalytic activity">
    <reaction evidence="5 7">
        <text>AMP + ATP = 2 ADP</text>
        <dbReference type="Rhea" id="RHEA:12973"/>
        <dbReference type="ChEBI" id="CHEBI:30616"/>
        <dbReference type="ChEBI" id="CHEBI:456215"/>
        <dbReference type="ChEBI" id="CHEBI:456216"/>
        <dbReference type="EC" id="2.7.4.3"/>
    </reaction>
</comment>
<dbReference type="Proteomes" id="UP000736856">
    <property type="component" value="Unassembled WGS sequence"/>
</dbReference>
<reference evidence="8" key="1">
    <citation type="submission" date="2019-02" db="EMBL/GenBank/DDBJ databases">
        <title>A novel Candidatus Liberibacter species associated with the New Zealand native fuchsia psyllid, Ctenarytaina fuchsiae.</title>
        <authorList>
            <person name="Thompson S.M."/>
            <person name="Jorgensen N."/>
            <person name="David C."/>
            <person name="Bulman S.R."/>
            <person name="Smith G.R."/>
        </authorList>
    </citation>
    <scope>NUCLEOTIDE SEQUENCE</scope>
    <source>
        <strain evidence="8">Oxford</strain>
    </source>
</reference>
<dbReference type="InterPro" id="IPR000850">
    <property type="entry name" value="Adenylat/UMP-CMP_kin"/>
</dbReference>
<dbReference type="GO" id="GO:0005524">
    <property type="term" value="F:ATP binding"/>
    <property type="evidence" value="ECO:0007669"/>
    <property type="project" value="UniProtKB-UniRule"/>
</dbReference>
<keyword evidence="2 5" id="KW-0545">Nucleotide biosynthesis</keyword>
<evidence type="ECO:0000256" key="4">
    <source>
        <dbReference type="ARBA" id="ARBA00022777"/>
    </source>
</evidence>
<comment type="caution">
    <text evidence="8">The sequence shown here is derived from an EMBL/GenBank/DDBJ whole genome shotgun (WGS) entry which is preliminary data.</text>
</comment>
<dbReference type="GO" id="GO:0005737">
    <property type="term" value="C:cytoplasm"/>
    <property type="evidence" value="ECO:0007669"/>
    <property type="project" value="UniProtKB-SubCell"/>
</dbReference>
<gene>
    <name evidence="5" type="primary">adk</name>
    <name evidence="8" type="ORF">EU981_04825</name>
</gene>
<dbReference type="PANTHER" id="PTHR23359">
    <property type="entry name" value="NUCLEOTIDE KINASE"/>
    <property type="match status" value="1"/>
</dbReference>
<comment type="subcellular location">
    <subcellularLocation>
        <location evidence="5 7">Cytoplasm</location>
    </subcellularLocation>
</comment>
<accession>A0A937AD97</accession>
<feature type="binding site" evidence="5">
    <location>
        <begin position="57"/>
        <end position="59"/>
    </location>
    <ligand>
        <name>AMP</name>
        <dbReference type="ChEBI" id="CHEBI:456215"/>
    </ligand>
</feature>
<evidence type="ECO:0000256" key="5">
    <source>
        <dbReference type="HAMAP-Rule" id="MF_00235"/>
    </source>
</evidence>
<dbReference type="EC" id="2.7.4.3" evidence="5 7"/>
<keyword evidence="4 5" id="KW-0418">Kinase</keyword>
<comment type="similarity">
    <text evidence="5 6">Belongs to the adenylate kinase family.</text>
</comment>
<keyword evidence="1 5" id="KW-0808">Transferase</keyword>
<feature type="binding site" evidence="5">
    <location>
        <begin position="10"/>
        <end position="15"/>
    </location>
    <ligand>
        <name>ATP</name>
        <dbReference type="ChEBI" id="CHEBI:30616"/>
    </ligand>
</feature>
<dbReference type="Pfam" id="PF00406">
    <property type="entry name" value="ADK"/>
    <property type="match status" value="1"/>
</dbReference>
<comment type="function">
    <text evidence="5">Catalyzes the reversible transfer of the terminal phosphate group between ATP and AMP. Plays an important role in cellular energy homeostasis and in adenine nucleotide metabolism.</text>
</comment>
<comment type="pathway">
    <text evidence="5">Purine metabolism; AMP biosynthesis via salvage pathway; AMP from ADP: step 1/1.</text>
</comment>
<dbReference type="InterPro" id="IPR006259">
    <property type="entry name" value="Adenyl_kin_sub"/>
</dbReference>
<dbReference type="NCBIfam" id="NF001381">
    <property type="entry name" value="PRK00279.1-3"/>
    <property type="match status" value="1"/>
</dbReference>